<reference evidence="1 2" key="1">
    <citation type="submission" date="2018-07" db="EMBL/GenBank/DDBJ databases">
        <title>Streptomyces species from bats.</title>
        <authorList>
            <person name="Dunlap C."/>
        </authorList>
    </citation>
    <scope>NUCLEOTIDE SEQUENCE [LARGE SCALE GENOMIC DNA]</scope>
    <source>
        <strain evidence="1 2">AC230</strain>
    </source>
</reference>
<sequence>MTADPVSVPLPLPDLARLRPRQQMAIDCARCARHLGMSGQVIGDVRYRGLLFRLWICEDGCRSRVRGEL</sequence>
<dbReference type="RefSeq" id="WP_114625557.1">
    <property type="nucleotide sequence ID" value="NZ_QQNA01000180.1"/>
</dbReference>
<evidence type="ECO:0000313" key="2">
    <source>
        <dbReference type="Proteomes" id="UP000253741"/>
    </source>
</evidence>
<evidence type="ECO:0000313" key="1">
    <source>
        <dbReference type="EMBL" id="RDG36063.1"/>
    </source>
</evidence>
<accession>A0A370B8A6</accession>
<dbReference type="EMBL" id="QQNA01000180">
    <property type="protein sequence ID" value="RDG36063.1"/>
    <property type="molecule type" value="Genomic_DNA"/>
</dbReference>
<organism evidence="1 2">
    <name type="scientific">Streptomyces corynorhini</name>
    <dbReference type="NCBI Taxonomy" id="2282652"/>
    <lineage>
        <taxon>Bacteria</taxon>
        <taxon>Bacillati</taxon>
        <taxon>Actinomycetota</taxon>
        <taxon>Actinomycetes</taxon>
        <taxon>Kitasatosporales</taxon>
        <taxon>Streptomycetaceae</taxon>
        <taxon>Streptomyces</taxon>
    </lineage>
</organism>
<dbReference type="OrthoDB" id="4333322at2"/>
<name>A0A370B8A6_9ACTN</name>
<comment type="caution">
    <text evidence="1">The sequence shown here is derived from an EMBL/GenBank/DDBJ whole genome shotgun (WGS) entry which is preliminary data.</text>
</comment>
<protein>
    <submittedName>
        <fullName evidence="1">Uncharacterized protein</fullName>
    </submittedName>
</protein>
<gene>
    <name evidence="1" type="ORF">DVH02_22070</name>
</gene>
<keyword evidence="2" id="KW-1185">Reference proteome</keyword>
<dbReference type="Proteomes" id="UP000253741">
    <property type="component" value="Unassembled WGS sequence"/>
</dbReference>
<proteinExistence type="predicted"/>
<dbReference type="AlphaFoldDB" id="A0A370B8A6"/>